<dbReference type="AlphaFoldDB" id="A0AAV1MAZ1"/>
<keyword evidence="5" id="KW-0175">Coiled coil</keyword>
<evidence type="ECO:0000256" key="1">
    <source>
        <dbReference type="ARBA" id="ARBA00022723"/>
    </source>
</evidence>
<reference evidence="7 8" key="1">
    <citation type="submission" date="2023-11" db="EMBL/GenBank/DDBJ databases">
        <authorList>
            <person name="Hedman E."/>
            <person name="Englund M."/>
            <person name="Stromberg M."/>
            <person name="Nyberg Akerstrom W."/>
            <person name="Nylinder S."/>
            <person name="Jareborg N."/>
            <person name="Kallberg Y."/>
            <person name="Kronander E."/>
        </authorList>
    </citation>
    <scope>NUCLEOTIDE SEQUENCE [LARGE SCALE GENOMIC DNA]</scope>
</reference>
<keyword evidence="8" id="KW-1185">Reference proteome</keyword>
<dbReference type="InterPro" id="IPR013083">
    <property type="entry name" value="Znf_RING/FYVE/PHD"/>
</dbReference>
<comment type="caution">
    <text evidence="7">The sequence shown here is derived from an EMBL/GenBank/DDBJ whole genome shotgun (WGS) entry which is preliminary data.</text>
</comment>
<keyword evidence="2 4" id="KW-0863">Zinc-finger</keyword>
<organism evidence="7 8">
    <name type="scientific">Parnassius mnemosyne</name>
    <name type="common">clouded apollo</name>
    <dbReference type="NCBI Taxonomy" id="213953"/>
    <lineage>
        <taxon>Eukaryota</taxon>
        <taxon>Metazoa</taxon>
        <taxon>Ecdysozoa</taxon>
        <taxon>Arthropoda</taxon>
        <taxon>Hexapoda</taxon>
        <taxon>Insecta</taxon>
        <taxon>Pterygota</taxon>
        <taxon>Neoptera</taxon>
        <taxon>Endopterygota</taxon>
        <taxon>Lepidoptera</taxon>
        <taxon>Glossata</taxon>
        <taxon>Ditrysia</taxon>
        <taxon>Papilionoidea</taxon>
        <taxon>Papilionidae</taxon>
        <taxon>Parnassiinae</taxon>
        <taxon>Parnassini</taxon>
        <taxon>Parnassius</taxon>
        <taxon>Driopa</taxon>
    </lineage>
</organism>
<evidence type="ECO:0000313" key="8">
    <source>
        <dbReference type="Proteomes" id="UP001314205"/>
    </source>
</evidence>
<dbReference type="InterPro" id="IPR001965">
    <property type="entry name" value="Znf_PHD"/>
</dbReference>
<gene>
    <name evidence="7" type="ORF">PARMNEM_LOCUS22553</name>
</gene>
<dbReference type="Proteomes" id="UP001314205">
    <property type="component" value="Unassembled WGS sequence"/>
</dbReference>
<proteinExistence type="predicted"/>
<feature type="coiled-coil region" evidence="5">
    <location>
        <begin position="171"/>
        <end position="198"/>
    </location>
</feature>
<protein>
    <recommendedName>
        <fullName evidence="6">PHD-type domain-containing protein</fullName>
    </recommendedName>
</protein>
<evidence type="ECO:0000256" key="2">
    <source>
        <dbReference type="ARBA" id="ARBA00022771"/>
    </source>
</evidence>
<dbReference type="Gene3D" id="3.30.40.10">
    <property type="entry name" value="Zinc/RING finger domain, C3HC4 (zinc finger)"/>
    <property type="match status" value="1"/>
</dbReference>
<sequence>MSKIQLNCCNEAKDDEDCVCCAKCKHGYHRACLKSTGQFSTNTESTTEWMCPACTSRRPKGNSENTPVRNKNTLVGSEQNVTKRSTKRVAVSSLNTEKSSHLNDIREMVSETVRAEMKEMLTQMRTSIKSVLNSELKVIREEITDMKNSINFINSQYEDFLKEHCANLTAVKDLKENNTKLEATINALNTRVNELEQRTRYNNLELQCVPERKNENLIKIVEQLGSVIGLDITSDKIANVTRVAKVNRQSTRPRSVIVQFNSPLTRDSVMAAVIKYNKSNPRDKLNTSHIGIGLSEEKQPIYIMEHLSPGNKALHAAARLKAKEKDYKYVWVRNGRILIRKDDNSDYKVVKNMDFLSNLS</sequence>
<dbReference type="InterPro" id="IPR011011">
    <property type="entry name" value="Znf_FYVE_PHD"/>
</dbReference>
<dbReference type="EMBL" id="CAVLGL010000159">
    <property type="protein sequence ID" value="CAK1604320.1"/>
    <property type="molecule type" value="Genomic_DNA"/>
</dbReference>
<evidence type="ECO:0000256" key="4">
    <source>
        <dbReference type="PROSITE-ProRule" id="PRU00146"/>
    </source>
</evidence>
<evidence type="ECO:0000256" key="5">
    <source>
        <dbReference type="SAM" id="Coils"/>
    </source>
</evidence>
<evidence type="ECO:0000256" key="3">
    <source>
        <dbReference type="ARBA" id="ARBA00022833"/>
    </source>
</evidence>
<dbReference type="Pfam" id="PF25298">
    <property type="entry name" value="Baculo_FP_2nd"/>
    <property type="match status" value="1"/>
</dbReference>
<keyword evidence="3" id="KW-0862">Zinc</keyword>
<dbReference type="InterPro" id="IPR019787">
    <property type="entry name" value="Znf_PHD-finger"/>
</dbReference>
<accession>A0AAV1MAZ1</accession>
<dbReference type="PROSITE" id="PS50016">
    <property type="entry name" value="ZF_PHD_2"/>
    <property type="match status" value="1"/>
</dbReference>
<feature type="domain" description="PHD-type" evidence="6">
    <location>
        <begin position="2"/>
        <end position="57"/>
    </location>
</feature>
<dbReference type="InterPro" id="IPR057251">
    <property type="entry name" value="FP_C"/>
</dbReference>
<dbReference type="GO" id="GO:0008270">
    <property type="term" value="F:zinc ion binding"/>
    <property type="evidence" value="ECO:0007669"/>
    <property type="project" value="UniProtKB-KW"/>
</dbReference>
<dbReference type="SMART" id="SM00249">
    <property type="entry name" value="PHD"/>
    <property type="match status" value="1"/>
</dbReference>
<evidence type="ECO:0000313" key="7">
    <source>
        <dbReference type="EMBL" id="CAK1604320.1"/>
    </source>
</evidence>
<dbReference type="SUPFAM" id="SSF57903">
    <property type="entry name" value="FYVE/PHD zinc finger"/>
    <property type="match status" value="1"/>
</dbReference>
<keyword evidence="1" id="KW-0479">Metal-binding</keyword>
<dbReference type="Pfam" id="PF00628">
    <property type="entry name" value="PHD"/>
    <property type="match status" value="1"/>
</dbReference>
<name>A0AAV1MAZ1_9NEOP</name>
<evidence type="ECO:0000259" key="6">
    <source>
        <dbReference type="PROSITE" id="PS50016"/>
    </source>
</evidence>